<dbReference type="GO" id="GO:0016787">
    <property type="term" value="F:hydrolase activity"/>
    <property type="evidence" value="ECO:0007669"/>
    <property type="project" value="UniProtKB-KW"/>
</dbReference>
<dbReference type="InterPro" id="IPR029058">
    <property type="entry name" value="AB_hydrolase_fold"/>
</dbReference>
<gene>
    <name evidence="2" type="ORF">DY251_01815</name>
</gene>
<organism evidence="2 3">
    <name type="scientific">Mesorhizobium denitrificans</name>
    <dbReference type="NCBI Taxonomy" id="2294114"/>
    <lineage>
        <taxon>Bacteria</taxon>
        <taxon>Pseudomonadati</taxon>
        <taxon>Pseudomonadota</taxon>
        <taxon>Alphaproteobacteria</taxon>
        <taxon>Hyphomicrobiales</taxon>
        <taxon>Phyllobacteriaceae</taxon>
        <taxon>Mesorhizobium</taxon>
    </lineage>
</organism>
<dbReference type="InterPro" id="IPR000073">
    <property type="entry name" value="AB_hydrolase_1"/>
</dbReference>
<dbReference type="RefSeq" id="WP_116622110.1">
    <property type="nucleotide sequence ID" value="NZ_QURN01000001.1"/>
</dbReference>
<comment type="caution">
    <text evidence="2">The sequence shown here is derived from an EMBL/GenBank/DDBJ whole genome shotgun (WGS) entry which is preliminary data.</text>
</comment>
<dbReference type="PANTHER" id="PTHR43798">
    <property type="entry name" value="MONOACYLGLYCEROL LIPASE"/>
    <property type="match status" value="1"/>
</dbReference>
<keyword evidence="2" id="KW-0378">Hydrolase</keyword>
<dbReference type="SUPFAM" id="SSF53474">
    <property type="entry name" value="alpha/beta-Hydrolases"/>
    <property type="match status" value="1"/>
</dbReference>
<reference evidence="3" key="1">
    <citation type="submission" date="2018-08" db="EMBL/GenBank/DDBJ databases">
        <authorList>
            <person name="Im W.T."/>
        </authorList>
    </citation>
    <scope>NUCLEOTIDE SEQUENCE [LARGE SCALE GENOMIC DNA]</scope>
    <source>
        <strain evidence="3">LA-28</strain>
    </source>
</reference>
<dbReference type="GO" id="GO:0016020">
    <property type="term" value="C:membrane"/>
    <property type="evidence" value="ECO:0007669"/>
    <property type="project" value="TreeGrafter"/>
</dbReference>
<dbReference type="EMBL" id="QURN01000001">
    <property type="protein sequence ID" value="RFC69489.1"/>
    <property type="molecule type" value="Genomic_DNA"/>
</dbReference>
<dbReference type="Proteomes" id="UP000262379">
    <property type="component" value="Unassembled WGS sequence"/>
</dbReference>
<dbReference type="AlphaFoldDB" id="A0A371XJV9"/>
<dbReference type="PRINTS" id="PR00111">
    <property type="entry name" value="ABHYDROLASE"/>
</dbReference>
<dbReference type="PANTHER" id="PTHR43798:SF33">
    <property type="entry name" value="HYDROLASE, PUTATIVE (AFU_ORTHOLOGUE AFUA_2G14860)-RELATED"/>
    <property type="match status" value="1"/>
</dbReference>
<dbReference type="Gene3D" id="3.40.50.1820">
    <property type="entry name" value="alpha/beta hydrolase"/>
    <property type="match status" value="1"/>
</dbReference>
<evidence type="ECO:0000313" key="3">
    <source>
        <dbReference type="Proteomes" id="UP000262379"/>
    </source>
</evidence>
<dbReference type="InterPro" id="IPR050266">
    <property type="entry name" value="AB_hydrolase_sf"/>
</dbReference>
<accession>A0A371XJV9</accession>
<keyword evidence="3" id="KW-1185">Reference proteome</keyword>
<protein>
    <submittedName>
        <fullName evidence="2">Alpha/beta fold hydrolase</fullName>
    </submittedName>
</protein>
<dbReference type="Pfam" id="PF12697">
    <property type="entry name" value="Abhydrolase_6"/>
    <property type="match status" value="1"/>
</dbReference>
<name>A0A371XJV9_9HYPH</name>
<feature type="domain" description="AB hydrolase-1" evidence="1">
    <location>
        <begin position="16"/>
        <end position="243"/>
    </location>
</feature>
<sequence>MTELYAEVQPGSGMPIVLLHGFGATSAIWRAVIEKLPGRTIFAYDLPGHGRSLHYPNAGSPGTAAKAIAADLAERKIEHAHIVGHSMGGAIATLISMMNPDLPASLTLLSPGGYGPEINAPLLRRYGSASDADTIAACLKEMSGPDATATNEDAAKRAKGREAVGQIAMLEKIAALITRDGRQGVIPAEGIQALKMPVAVLWGALDNVLPISQMDAMPAHWTKITLTRAGHMLAEECPDEVAELIAKQAVI</sequence>
<proteinExistence type="predicted"/>
<evidence type="ECO:0000313" key="2">
    <source>
        <dbReference type="EMBL" id="RFC69489.1"/>
    </source>
</evidence>
<evidence type="ECO:0000259" key="1">
    <source>
        <dbReference type="Pfam" id="PF12697"/>
    </source>
</evidence>